<dbReference type="SUPFAM" id="SSF56436">
    <property type="entry name" value="C-type lectin-like"/>
    <property type="match status" value="1"/>
</dbReference>
<dbReference type="InterPro" id="IPR016187">
    <property type="entry name" value="CTDL_fold"/>
</dbReference>
<dbReference type="PROSITE" id="PS00122">
    <property type="entry name" value="CARBOXYLESTERASE_B_1"/>
    <property type="match status" value="1"/>
</dbReference>
<reference evidence="5" key="1">
    <citation type="submission" date="2019-11" db="EMBL/GenBank/DDBJ databases">
        <title>Bipolaris sorokiniana Genome sequencing.</title>
        <authorList>
            <person name="Wang H."/>
        </authorList>
    </citation>
    <scope>NUCLEOTIDE SEQUENCE</scope>
</reference>
<evidence type="ECO:0000313" key="6">
    <source>
        <dbReference type="Proteomes" id="UP000624244"/>
    </source>
</evidence>
<dbReference type="InterPro" id="IPR002018">
    <property type="entry name" value="CarbesteraseB"/>
</dbReference>
<dbReference type="PANTHER" id="PTHR43142">
    <property type="entry name" value="CARBOXYLIC ESTER HYDROLASE"/>
    <property type="match status" value="1"/>
</dbReference>
<dbReference type="Pfam" id="PF00135">
    <property type="entry name" value="COesterase"/>
    <property type="match status" value="1"/>
</dbReference>
<evidence type="ECO:0000259" key="4">
    <source>
        <dbReference type="Pfam" id="PF00135"/>
    </source>
</evidence>
<evidence type="ECO:0000313" key="5">
    <source>
        <dbReference type="EMBL" id="KAF5847668.1"/>
    </source>
</evidence>
<organism evidence="5 6">
    <name type="scientific">Cochliobolus sativus</name>
    <name type="common">Common root rot and spot blotch fungus</name>
    <name type="synonym">Bipolaris sorokiniana</name>
    <dbReference type="NCBI Taxonomy" id="45130"/>
    <lineage>
        <taxon>Eukaryota</taxon>
        <taxon>Fungi</taxon>
        <taxon>Dikarya</taxon>
        <taxon>Ascomycota</taxon>
        <taxon>Pezizomycotina</taxon>
        <taxon>Dothideomycetes</taxon>
        <taxon>Pleosporomycetidae</taxon>
        <taxon>Pleosporales</taxon>
        <taxon>Pleosporineae</taxon>
        <taxon>Pleosporaceae</taxon>
        <taxon>Bipolaris</taxon>
    </lineage>
</organism>
<keyword evidence="3" id="KW-0732">Signal</keyword>
<protein>
    <recommendedName>
        <fullName evidence="3">Carboxylic ester hydrolase</fullName>
        <ecNumber evidence="3">3.1.1.-</ecNumber>
    </recommendedName>
</protein>
<dbReference type="EMBL" id="WNKQ01000012">
    <property type="protein sequence ID" value="KAF5847668.1"/>
    <property type="molecule type" value="Genomic_DNA"/>
</dbReference>
<feature type="chain" id="PRO_5034506350" description="Carboxylic ester hydrolase" evidence="3">
    <location>
        <begin position="26"/>
        <end position="687"/>
    </location>
</feature>
<dbReference type="Gene3D" id="3.40.50.1820">
    <property type="entry name" value="alpha/beta hydrolase"/>
    <property type="match status" value="1"/>
</dbReference>
<accession>A0A8H6DTW5</accession>
<dbReference type="InterPro" id="IPR019819">
    <property type="entry name" value="Carboxylesterase_B_CS"/>
</dbReference>
<name>A0A8H6DTW5_COCSA</name>
<dbReference type="PROSITE" id="PS00941">
    <property type="entry name" value="CARBOXYLESTERASE_B_2"/>
    <property type="match status" value="1"/>
</dbReference>
<sequence length="687" mass="75143">MSPSRNKTVTLCLLAAFGFSNSACAAPNPKLLGSDLTILTHNDLYATGTSSTRKTATIVLSARQSNDKAQTTCKQLHETLWEPEIRTDFGFLKYLEHANAAEESDLYWIGGRGQSGCRAITTNGTIHDHDCKAILPVLCSQSAALSFPRNDDISKNWQVAVNAGKASILGSRDKLSFRFRGIKYAAQPRRFTYSKYEEPKGNISALEYGSGCINTYCGSTLDCSEDCLFLNVWTPTLPAKRSTKKKAVMLWIHGGGFTSGFGSDTTFDGGNMASRGDVVVVTTNYRLSTLGFLAMEDTPLKGNYWLSDLVAALDWVRANIENFGGDKDQITVFGQSAGAAAVRALIASPLAKGKFARAILQSCPGGDFAEYQSIKAVTNVTNAILNETGCTRKDKDSEIRCLREQDPHVLIGIRNGTSTGTPARRPVIDGTYLSTKELLLDGTGPKLNITVMTGVMRDDGSPFTSFSKSRNASEALLQQGYNASAIIGSGLFPIPENSSNNTLEIFNLTSRVATDAQFRCPTQSTAFSASKSKAFKVYAYEMERSYQLTRYSPNSGVCDAPKTESFPYGDTSLPYYRCHSGELYLIFGNYQREGRQIRDVDDVPFTQYIMDTWLAFGRTGNPNPAVDFLEARGFSNTSLTIGGIRPWQVVQSGNLKLRILDLEPSDKGFKDLRQCEVLGQPLSYYSS</sequence>
<keyword evidence="2 3" id="KW-0378">Hydrolase</keyword>
<dbReference type="InterPro" id="IPR019826">
    <property type="entry name" value="Carboxylesterase_B_AS"/>
</dbReference>
<feature type="signal peptide" evidence="3">
    <location>
        <begin position="1"/>
        <end position="25"/>
    </location>
</feature>
<dbReference type="Proteomes" id="UP000624244">
    <property type="component" value="Unassembled WGS sequence"/>
</dbReference>
<comment type="similarity">
    <text evidence="1 3">Belongs to the type-B carboxylesterase/lipase family.</text>
</comment>
<gene>
    <name evidence="5" type="ORF">GGP41_008925</name>
</gene>
<feature type="domain" description="Carboxylesterase type B" evidence="4">
    <location>
        <begin position="169"/>
        <end position="624"/>
    </location>
</feature>
<dbReference type="GO" id="GO:0016787">
    <property type="term" value="F:hydrolase activity"/>
    <property type="evidence" value="ECO:0007669"/>
    <property type="project" value="UniProtKB-KW"/>
</dbReference>
<proteinExistence type="inferred from homology"/>
<comment type="caution">
    <text evidence="5">The sequence shown here is derived from an EMBL/GenBank/DDBJ whole genome shotgun (WGS) entry which is preliminary data.</text>
</comment>
<dbReference type="EC" id="3.1.1.-" evidence="3"/>
<dbReference type="AlphaFoldDB" id="A0A8H6DTW5"/>
<dbReference type="SUPFAM" id="SSF53474">
    <property type="entry name" value="alpha/beta-Hydrolases"/>
    <property type="match status" value="1"/>
</dbReference>
<dbReference type="InterPro" id="IPR029058">
    <property type="entry name" value="AB_hydrolase_fold"/>
</dbReference>
<evidence type="ECO:0000256" key="1">
    <source>
        <dbReference type="ARBA" id="ARBA00005964"/>
    </source>
</evidence>
<evidence type="ECO:0000256" key="3">
    <source>
        <dbReference type="RuleBase" id="RU361235"/>
    </source>
</evidence>
<evidence type="ECO:0000256" key="2">
    <source>
        <dbReference type="ARBA" id="ARBA00022801"/>
    </source>
</evidence>
<dbReference type="PANTHER" id="PTHR43142:SF3">
    <property type="entry name" value="PUTATIVE (AFU_ORTHOLOGUE AFUA_3G09070)-RELATED"/>
    <property type="match status" value="1"/>
</dbReference>